<keyword evidence="4" id="KW-1185">Reference proteome</keyword>
<protein>
    <submittedName>
        <fullName evidence="3">Uncharacterized protein</fullName>
    </submittedName>
</protein>
<gene>
    <name evidence="3" type="ORF">BIW11_08784</name>
</gene>
<feature type="compositionally biased region" description="Basic and acidic residues" evidence="1">
    <location>
        <begin position="45"/>
        <end position="54"/>
    </location>
</feature>
<feature type="chain" id="PRO_5012484008" evidence="2">
    <location>
        <begin position="30"/>
        <end position="121"/>
    </location>
</feature>
<feature type="signal peptide" evidence="2">
    <location>
        <begin position="1"/>
        <end position="29"/>
    </location>
</feature>
<organism evidence="3 4">
    <name type="scientific">Tropilaelaps mercedesae</name>
    <dbReference type="NCBI Taxonomy" id="418985"/>
    <lineage>
        <taxon>Eukaryota</taxon>
        <taxon>Metazoa</taxon>
        <taxon>Ecdysozoa</taxon>
        <taxon>Arthropoda</taxon>
        <taxon>Chelicerata</taxon>
        <taxon>Arachnida</taxon>
        <taxon>Acari</taxon>
        <taxon>Parasitiformes</taxon>
        <taxon>Mesostigmata</taxon>
        <taxon>Gamasina</taxon>
        <taxon>Dermanyssoidea</taxon>
        <taxon>Laelapidae</taxon>
        <taxon>Tropilaelaps</taxon>
    </lineage>
</organism>
<evidence type="ECO:0000313" key="3">
    <source>
        <dbReference type="EMBL" id="OQR74885.1"/>
    </source>
</evidence>
<accession>A0A1V9XMZ8</accession>
<keyword evidence="2" id="KW-0732">Signal</keyword>
<feature type="region of interest" description="Disordered" evidence="1">
    <location>
        <begin position="35"/>
        <end position="54"/>
    </location>
</feature>
<evidence type="ECO:0000313" key="4">
    <source>
        <dbReference type="Proteomes" id="UP000192247"/>
    </source>
</evidence>
<dbReference type="EMBL" id="MNPL01007209">
    <property type="protein sequence ID" value="OQR74885.1"/>
    <property type="molecule type" value="Genomic_DNA"/>
</dbReference>
<sequence>MAPGLATERITLSCNTLLALVMIYTATRSYVPPSDDVTLGSSEAEFEKRRQRRETDLRNKDDLYRYIQRFKRKMPYRIRAEQFGPAVISPDVRFKRSRSAIPARRRRKRISHADLDRTIKV</sequence>
<dbReference type="InParanoid" id="A0A1V9XMZ8"/>
<evidence type="ECO:0000256" key="1">
    <source>
        <dbReference type="SAM" id="MobiDB-lite"/>
    </source>
</evidence>
<proteinExistence type="predicted"/>
<evidence type="ECO:0000256" key="2">
    <source>
        <dbReference type="SAM" id="SignalP"/>
    </source>
</evidence>
<dbReference type="AlphaFoldDB" id="A0A1V9XMZ8"/>
<comment type="caution">
    <text evidence="3">The sequence shown here is derived from an EMBL/GenBank/DDBJ whole genome shotgun (WGS) entry which is preliminary data.</text>
</comment>
<dbReference type="Proteomes" id="UP000192247">
    <property type="component" value="Unassembled WGS sequence"/>
</dbReference>
<reference evidence="3 4" key="1">
    <citation type="journal article" date="2017" name="Gigascience">
        <title>Draft genome of the honey bee ectoparasitic mite, Tropilaelaps mercedesae, is shaped by the parasitic life history.</title>
        <authorList>
            <person name="Dong X."/>
            <person name="Armstrong S.D."/>
            <person name="Xia D."/>
            <person name="Makepeace B.L."/>
            <person name="Darby A.C."/>
            <person name="Kadowaki T."/>
        </authorList>
    </citation>
    <scope>NUCLEOTIDE SEQUENCE [LARGE SCALE GENOMIC DNA]</scope>
    <source>
        <strain evidence="3">Wuxi-XJTLU</strain>
    </source>
</reference>
<name>A0A1V9XMZ8_9ACAR</name>